<dbReference type="EMBL" id="JEMB01002531">
    <property type="protein sequence ID" value="KYF80490.1"/>
    <property type="molecule type" value="Genomic_DNA"/>
</dbReference>
<gene>
    <name evidence="1" type="ORF">BE17_15910</name>
</gene>
<organism evidence="1 2">
    <name type="scientific">Sorangium cellulosum</name>
    <name type="common">Polyangium cellulosum</name>
    <dbReference type="NCBI Taxonomy" id="56"/>
    <lineage>
        <taxon>Bacteria</taxon>
        <taxon>Pseudomonadati</taxon>
        <taxon>Myxococcota</taxon>
        <taxon>Polyangia</taxon>
        <taxon>Polyangiales</taxon>
        <taxon>Polyangiaceae</taxon>
        <taxon>Sorangium</taxon>
    </lineage>
</organism>
<reference evidence="1 2" key="1">
    <citation type="submission" date="2014-02" db="EMBL/GenBank/DDBJ databases">
        <title>The small core and large imbalanced accessory genome model reveals a collaborative survival strategy of Sorangium cellulosum strains in nature.</title>
        <authorList>
            <person name="Han K."/>
            <person name="Peng R."/>
            <person name="Blom J."/>
            <person name="Li Y.-Z."/>
        </authorList>
    </citation>
    <scope>NUCLEOTIDE SEQUENCE [LARGE SCALE GENOMIC DNA]</scope>
    <source>
        <strain evidence="1 2">So0011-07</strain>
    </source>
</reference>
<dbReference type="AlphaFoldDB" id="A0A150RJZ8"/>
<dbReference type="Proteomes" id="UP000075635">
    <property type="component" value="Unassembled WGS sequence"/>
</dbReference>
<protein>
    <submittedName>
        <fullName evidence="1">Uncharacterized protein</fullName>
    </submittedName>
</protein>
<name>A0A150RJZ8_SORCE</name>
<evidence type="ECO:0000313" key="2">
    <source>
        <dbReference type="Proteomes" id="UP000075635"/>
    </source>
</evidence>
<accession>A0A150RJZ8</accession>
<evidence type="ECO:0000313" key="1">
    <source>
        <dbReference type="EMBL" id="KYF80490.1"/>
    </source>
</evidence>
<sequence>MLRITADVYSGRENPAWTIEDEFRAREIMDEAIQARRSLASLEVQAPPGLGFRGLIVEPTSDEMFVGLPPESAALRIPVEFASDPGGRGLIERLIRTLSEPAVAARMAQGRQRAEQAVESVQQFLLEQIAGGLRRTVQEGAEIGAGEAQMLVTCAYEISPYNPGFWNNDPTVRTKNNCYNYASNKRTNTFAQPGRGCGSMYTALNCAEVTRASLCDGMHRRYDCFPDSEKPRYLAALVMWPDRDFHWYRLNSENFWSHKPGSTIARNVDNAGVTIRDPRTCDRGPYTQFCGFFYTSRSQRIS</sequence>
<proteinExistence type="predicted"/>
<comment type="caution">
    <text evidence="1">The sequence shown here is derived from an EMBL/GenBank/DDBJ whole genome shotgun (WGS) entry which is preliminary data.</text>
</comment>